<proteinExistence type="inferred from homology"/>
<dbReference type="InterPro" id="IPR014892">
    <property type="entry name" value="RPA_C"/>
</dbReference>
<dbReference type="SUPFAM" id="SSF46785">
    <property type="entry name" value="Winged helix' DNA-binding domain"/>
    <property type="match status" value="1"/>
</dbReference>
<dbReference type="Gene3D" id="1.10.10.10">
    <property type="entry name" value="Winged helix-like DNA-binding domain superfamily/Winged helix DNA-binding domain"/>
    <property type="match status" value="1"/>
</dbReference>
<dbReference type="Pfam" id="PF08784">
    <property type="entry name" value="RPA_C"/>
    <property type="match status" value="1"/>
</dbReference>
<evidence type="ECO:0000256" key="3">
    <source>
        <dbReference type="ARBA" id="ARBA00022705"/>
    </source>
</evidence>
<dbReference type="PANTHER" id="PTHR13989">
    <property type="entry name" value="REPLICATION PROTEIN A-RELATED"/>
    <property type="match status" value="1"/>
</dbReference>
<evidence type="ECO:0000256" key="5">
    <source>
        <dbReference type="ARBA" id="ARBA00023242"/>
    </source>
</evidence>
<dbReference type="InterPro" id="IPR004365">
    <property type="entry name" value="NA-bd_OB_tRNA"/>
</dbReference>
<feature type="domain" description="OB" evidence="7">
    <location>
        <begin position="77"/>
        <end position="141"/>
    </location>
</feature>
<evidence type="ECO:0000256" key="2">
    <source>
        <dbReference type="ARBA" id="ARBA00007815"/>
    </source>
</evidence>
<dbReference type="Proteomes" id="UP001642502">
    <property type="component" value="Unassembled WGS sequence"/>
</dbReference>
<comment type="similarity">
    <text evidence="2">Belongs to the replication factor A protein 2 family.</text>
</comment>
<keyword evidence="4" id="KW-0238">DNA-binding</keyword>
<dbReference type="EMBL" id="CAWUON010000041">
    <property type="protein sequence ID" value="CAK7268865.1"/>
    <property type="molecule type" value="Genomic_DNA"/>
</dbReference>
<evidence type="ECO:0000256" key="4">
    <source>
        <dbReference type="ARBA" id="ARBA00023125"/>
    </source>
</evidence>
<organism evidence="9 10">
    <name type="scientific">Sporothrix epigloea</name>
    <dbReference type="NCBI Taxonomy" id="1892477"/>
    <lineage>
        <taxon>Eukaryota</taxon>
        <taxon>Fungi</taxon>
        <taxon>Dikarya</taxon>
        <taxon>Ascomycota</taxon>
        <taxon>Pezizomycotina</taxon>
        <taxon>Sordariomycetes</taxon>
        <taxon>Sordariomycetidae</taxon>
        <taxon>Ophiostomatales</taxon>
        <taxon>Ophiostomataceae</taxon>
        <taxon>Sporothrix</taxon>
    </lineage>
</organism>
<dbReference type="InterPro" id="IPR012340">
    <property type="entry name" value="NA-bd_OB-fold"/>
</dbReference>
<evidence type="ECO:0000259" key="7">
    <source>
        <dbReference type="Pfam" id="PF01336"/>
    </source>
</evidence>
<gene>
    <name evidence="9" type="primary">ssb2</name>
    <name evidence="9" type="ORF">SEPCBS119000_003278</name>
</gene>
<keyword evidence="3" id="KW-0235">DNA replication</keyword>
<evidence type="ECO:0000313" key="10">
    <source>
        <dbReference type="Proteomes" id="UP001642502"/>
    </source>
</evidence>
<comment type="caution">
    <text evidence="9">The sequence shown here is derived from an EMBL/GenBank/DDBJ whole genome shotgun (WGS) entry which is preliminary data.</text>
</comment>
<keyword evidence="10" id="KW-1185">Reference proteome</keyword>
<evidence type="ECO:0000259" key="8">
    <source>
        <dbReference type="Pfam" id="PF08784"/>
    </source>
</evidence>
<accession>A0ABP0DKU5</accession>
<keyword evidence="5" id="KW-0539">Nucleus</keyword>
<dbReference type="Pfam" id="PF01336">
    <property type="entry name" value="tRNA_anti-codon"/>
    <property type="match status" value="1"/>
</dbReference>
<dbReference type="InterPro" id="IPR040260">
    <property type="entry name" value="RFA2-like"/>
</dbReference>
<sequence>MASYGTYTKPGYSADGGGNAGGFVSGSQQNSQGGQGGGRNYSEDSLRPLTIKQLVETEEAYPGAPDFVIDGVAITQITLVGQVRAVNAQPTNVTYRIEDGTGSIDVKKWIDADKSEDEAEAPLALDQYVRVFGRLKLFNQKRFVAAHFVRTVDDYNEVSYHALECAYVHLALTRGAPDGRGGANANGSHVKGEDGMFVDQDGSGASYGVGGGGGGMAGRNMSPNAQKIFNLLRNMSTGSEGVDINVMKSELRLSLDATMAAVQELVDTSVIYSTTDDNTFALLE</sequence>
<feature type="compositionally biased region" description="Gly residues" evidence="6">
    <location>
        <begin position="14"/>
        <end position="24"/>
    </location>
</feature>
<dbReference type="InterPro" id="IPR036390">
    <property type="entry name" value="WH_DNA-bd_sf"/>
</dbReference>
<dbReference type="PANTHER" id="PTHR13989:SF16">
    <property type="entry name" value="REPLICATION PROTEIN A2"/>
    <property type="match status" value="1"/>
</dbReference>
<dbReference type="PIRSF" id="PIRSF036949">
    <property type="entry name" value="RPA32"/>
    <property type="match status" value="1"/>
</dbReference>
<evidence type="ECO:0000256" key="1">
    <source>
        <dbReference type="ARBA" id="ARBA00004123"/>
    </source>
</evidence>
<protein>
    <submittedName>
        <fullName evidence="9">Replication factor A protein 2</fullName>
    </submittedName>
</protein>
<dbReference type="InterPro" id="IPR014646">
    <property type="entry name" value="Rfa2/RPA32"/>
</dbReference>
<feature type="domain" description="Replication protein A C-terminal" evidence="8">
    <location>
        <begin position="169"/>
        <end position="278"/>
    </location>
</feature>
<dbReference type="CDD" id="cd04478">
    <property type="entry name" value="RPA2_DBD_D"/>
    <property type="match status" value="1"/>
</dbReference>
<evidence type="ECO:0000256" key="6">
    <source>
        <dbReference type="SAM" id="MobiDB-lite"/>
    </source>
</evidence>
<evidence type="ECO:0000313" key="9">
    <source>
        <dbReference type="EMBL" id="CAK7268865.1"/>
    </source>
</evidence>
<dbReference type="Gene3D" id="2.40.50.140">
    <property type="entry name" value="Nucleic acid-binding proteins"/>
    <property type="match status" value="1"/>
</dbReference>
<reference evidence="9 10" key="1">
    <citation type="submission" date="2024-01" db="EMBL/GenBank/DDBJ databases">
        <authorList>
            <person name="Allen C."/>
            <person name="Tagirdzhanova G."/>
        </authorList>
    </citation>
    <scope>NUCLEOTIDE SEQUENCE [LARGE SCALE GENOMIC DNA]</scope>
    <source>
        <strain evidence="9 10">CBS 119000</strain>
    </source>
</reference>
<dbReference type="SUPFAM" id="SSF50249">
    <property type="entry name" value="Nucleic acid-binding proteins"/>
    <property type="match status" value="1"/>
</dbReference>
<dbReference type="InterPro" id="IPR036388">
    <property type="entry name" value="WH-like_DNA-bd_sf"/>
</dbReference>
<feature type="region of interest" description="Disordered" evidence="6">
    <location>
        <begin position="1"/>
        <end position="44"/>
    </location>
</feature>
<name>A0ABP0DKU5_9PEZI</name>
<comment type="subcellular location">
    <subcellularLocation>
        <location evidence="1">Nucleus</location>
    </subcellularLocation>
</comment>